<dbReference type="PANTHER" id="PTHR43821:SF1">
    <property type="entry name" value="NAD(P)H NITROREDUCTASE YDJA-RELATED"/>
    <property type="match status" value="1"/>
</dbReference>
<accession>A0A1C3ZWP1</accession>
<evidence type="ECO:0000259" key="9">
    <source>
        <dbReference type="Pfam" id="PF00881"/>
    </source>
</evidence>
<sequence>MEKSAILELLITQRRTIKPTHMSGKKIPDNIIHHLLELADWAPTHGYTEPWYFVVYSGEKVAAFCTAHAELYKNNTPPEKYTQFNYDKLQQMGDKTSHVIVACMHRGDNPKIPEVEEVEAVACAVQNLLLAATAYDLASFWSSGGMTYSPALHQYLELGPADKVLGLLYLGYPAEELPIGRRIKPLTEKVKWVK</sequence>
<keyword evidence="6 7" id="KW-0520">NAD</keyword>
<evidence type="ECO:0000256" key="7">
    <source>
        <dbReference type="PIRNR" id="PIRNR000232"/>
    </source>
</evidence>
<dbReference type="SUPFAM" id="SSF55469">
    <property type="entry name" value="FMN-dependent nitroreductase-like"/>
    <property type="match status" value="1"/>
</dbReference>
<gene>
    <name evidence="10" type="ORF">GA0116948_101580</name>
</gene>
<organism evidence="10 11">
    <name type="scientific">Chitinophaga costaii</name>
    <dbReference type="NCBI Taxonomy" id="1335309"/>
    <lineage>
        <taxon>Bacteria</taxon>
        <taxon>Pseudomonadati</taxon>
        <taxon>Bacteroidota</taxon>
        <taxon>Chitinophagia</taxon>
        <taxon>Chitinophagales</taxon>
        <taxon>Chitinophagaceae</taxon>
        <taxon>Chitinophaga</taxon>
    </lineage>
</organism>
<keyword evidence="4 7" id="KW-0521">NADP</keyword>
<evidence type="ECO:0000256" key="2">
    <source>
        <dbReference type="ARBA" id="ARBA00022630"/>
    </source>
</evidence>
<evidence type="ECO:0000313" key="11">
    <source>
        <dbReference type="Proteomes" id="UP000242818"/>
    </source>
</evidence>
<dbReference type="PIRSF" id="PIRSF000232">
    <property type="entry name" value="YdjA"/>
    <property type="match status" value="1"/>
</dbReference>
<keyword evidence="2 7" id="KW-0285">Flavoprotein</keyword>
<dbReference type="InterPro" id="IPR052530">
    <property type="entry name" value="NAD(P)H_nitroreductase"/>
</dbReference>
<evidence type="ECO:0000256" key="5">
    <source>
        <dbReference type="ARBA" id="ARBA00023002"/>
    </source>
</evidence>
<evidence type="ECO:0000313" key="10">
    <source>
        <dbReference type="EMBL" id="SCB86620.1"/>
    </source>
</evidence>
<feature type="binding site" evidence="8">
    <location>
        <position position="45"/>
    </location>
    <ligand>
        <name>FMN</name>
        <dbReference type="ChEBI" id="CHEBI:58210"/>
        <note>ligand shared between dimeric partners</note>
    </ligand>
</feature>
<evidence type="ECO:0000256" key="4">
    <source>
        <dbReference type="ARBA" id="ARBA00022857"/>
    </source>
</evidence>
<dbReference type="Pfam" id="PF00881">
    <property type="entry name" value="Nitroreductase"/>
    <property type="match status" value="1"/>
</dbReference>
<dbReference type="STRING" id="1335309.GA0116948_101580"/>
<comment type="similarity">
    <text evidence="1 7">Belongs to the nitroreductase family.</text>
</comment>
<evidence type="ECO:0000256" key="8">
    <source>
        <dbReference type="PIRSR" id="PIRSR000232-1"/>
    </source>
</evidence>
<reference evidence="10 11" key="1">
    <citation type="submission" date="2016-08" db="EMBL/GenBank/DDBJ databases">
        <authorList>
            <person name="Seilhamer J.J."/>
        </authorList>
    </citation>
    <scope>NUCLEOTIDE SEQUENCE [LARGE SCALE GENOMIC DNA]</scope>
    <source>
        <strain evidence="10 11">A37T2</strain>
    </source>
</reference>
<dbReference type="EMBL" id="FMAR01000001">
    <property type="protein sequence ID" value="SCB86620.1"/>
    <property type="molecule type" value="Genomic_DNA"/>
</dbReference>
<keyword evidence="11" id="KW-1185">Reference proteome</keyword>
<dbReference type="OrthoDB" id="9804207at2"/>
<proteinExistence type="inferred from homology"/>
<dbReference type="EC" id="1.-.-.-" evidence="7"/>
<dbReference type="PANTHER" id="PTHR43821">
    <property type="entry name" value="NAD(P)H NITROREDUCTASE YDJA-RELATED"/>
    <property type="match status" value="1"/>
</dbReference>
<evidence type="ECO:0000256" key="3">
    <source>
        <dbReference type="ARBA" id="ARBA00022643"/>
    </source>
</evidence>
<evidence type="ECO:0000256" key="6">
    <source>
        <dbReference type="ARBA" id="ARBA00023027"/>
    </source>
</evidence>
<dbReference type="CDD" id="cd02135">
    <property type="entry name" value="YdjA-like"/>
    <property type="match status" value="1"/>
</dbReference>
<protein>
    <recommendedName>
        <fullName evidence="7">Putative NAD(P)H nitroreductase</fullName>
        <ecNumber evidence="7">1.-.-.-</ecNumber>
    </recommendedName>
</protein>
<dbReference type="AlphaFoldDB" id="A0A1C3ZWP1"/>
<evidence type="ECO:0000256" key="1">
    <source>
        <dbReference type="ARBA" id="ARBA00007118"/>
    </source>
</evidence>
<dbReference type="InterPro" id="IPR026021">
    <property type="entry name" value="YdjA-like"/>
</dbReference>
<dbReference type="GO" id="GO:0016491">
    <property type="term" value="F:oxidoreductase activity"/>
    <property type="evidence" value="ECO:0007669"/>
    <property type="project" value="UniProtKB-UniRule"/>
</dbReference>
<feature type="binding site" description="in other chain" evidence="8">
    <location>
        <begin position="141"/>
        <end position="143"/>
    </location>
    <ligand>
        <name>FMN</name>
        <dbReference type="ChEBI" id="CHEBI:58210"/>
        <note>ligand shared between dimeric partners</note>
    </ligand>
</feature>
<dbReference type="Proteomes" id="UP000242818">
    <property type="component" value="Unassembled WGS sequence"/>
</dbReference>
<feature type="domain" description="Nitroreductase" evidence="9">
    <location>
        <begin position="11"/>
        <end position="172"/>
    </location>
</feature>
<dbReference type="InterPro" id="IPR029479">
    <property type="entry name" value="Nitroreductase"/>
</dbReference>
<name>A0A1C3ZWP1_9BACT</name>
<dbReference type="RefSeq" id="WP_089708769.1">
    <property type="nucleotide sequence ID" value="NZ_FMAR01000001.1"/>
</dbReference>
<dbReference type="InterPro" id="IPR000415">
    <property type="entry name" value="Nitroreductase-like"/>
</dbReference>
<feature type="binding site" description="in other chain" evidence="8">
    <location>
        <begin position="14"/>
        <end position="16"/>
    </location>
    <ligand>
        <name>FMN</name>
        <dbReference type="ChEBI" id="CHEBI:58210"/>
        <note>ligand shared between dimeric partners</note>
    </ligand>
</feature>
<keyword evidence="5 7" id="KW-0560">Oxidoreductase</keyword>
<dbReference type="Gene3D" id="3.40.109.10">
    <property type="entry name" value="NADH Oxidase"/>
    <property type="match status" value="1"/>
</dbReference>
<keyword evidence="3 7" id="KW-0288">FMN</keyword>
<comment type="cofactor">
    <cofactor evidence="8">
        <name>FMN</name>
        <dbReference type="ChEBI" id="CHEBI:58210"/>
    </cofactor>
    <text evidence="8">Binds 1 FMN per subunit.</text>
</comment>